<dbReference type="FunFam" id="1.10.3470.10:FF:000003">
    <property type="entry name" value="Iron ABC transporter permease SitD"/>
    <property type="match status" value="1"/>
</dbReference>
<sequence>MIDLLTAPLAYSFMQRGLIAALLVGIVCSVVGVYVVLRGMAFLGDALAHAILPGIAVGYLVNGANRGTLFWWALGTALVSTFSIGAISRATKIREDTAIGIVFAAMLALGVALISTVRNSAVDLSHFLFGNILGVSESDLWRITLFGIVVITVIILFYKELMVITFDPILAATLRLPVRFFDVLLLTLLAIAIVVAIQTVGVALTIAILVTPPATTAFFTHRMHTMMIAATGLAMIAGVVGLYASYYFSIASGSAIVLTSTLIFVLVWIGSRLRRRNV</sequence>
<protein>
    <submittedName>
        <fullName evidence="8">ABC-3 protein</fullName>
    </submittedName>
</protein>
<evidence type="ECO:0000256" key="6">
    <source>
        <dbReference type="RuleBase" id="RU003943"/>
    </source>
</evidence>
<dbReference type="RefSeq" id="WP_015940792.1">
    <property type="nucleotide sequence ID" value="NC_011831.1"/>
</dbReference>
<dbReference type="AlphaFoldDB" id="B8GBW6"/>
<keyword evidence="9" id="KW-1185">Reference proteome</keyword>
<proteinExistence type="inferred from homology"/>
<dbReference type="InterPro" id="IPR001626">
    <property type="entry name" value="ABC_TroCD"/>
</dbReference>
<dbReference type="STRING" id="326427.Cagg_2045"/>
<dbReference type="Pfam" id="PF00950">
    <property type="entry name" value="ABC-3"/>
    <property type="match status" value="1"/>
</dbReference>
<feature type="transmembrane region" description="Helical" evidence="7">
    <location>
        <begin position="69"/>
        <end position="87"/>
    </location>
</feature>
<dbReference type="InterPro" id="IPR037294">
    <property type="entry name" value="ABC_BtuC-like"/>
</dbReference>
<feature type="transmembrane region" description="Helical" evidence="7">
    <location>
        <begin position="99"/>
        <end position="120"/>
    </location>
</feature>
<feature type="transmembrane region" description="Helical" evidence="7">
    <location>
        <begin position="46"/>
        <end position="63"/>
    </location>
</feature>
<feature type="transmembrane region" description="Helical" evidence="7">
    <location>
        <begin position="250"/>
        <end position="269"/>
    </location>
</feature>
<keyword evidence="4 7" id="KW-1133">Transmembrane helix</keyword>
<evidence type="ECO:0000256" key="4">
    <source>
        <dbReference type="ARBA" id="ARBA00022989"/>
    </source>
</evidence>
<feature type="transmembrane region" description="Helical" evidence="7">
    <location>
        <begin position="226"/>
        <end position="244"/>
    </location>
</feature>
<evidence type="ECO:0000256" key="1">
    <source>
        <dbReference type="ARBA" id="ARBA00004141"/>
    </source>
</evidence>
<dbReference type="KEGG" id="cag:Cagg_2045"/>
<dbReference type="GO" id="GO:0010043">
    <property type="term" value="P:response to zinc ion"/>
    <property type="evidence" value="ECO:0007669"/>
    <property type="project" value="TreeGrafter"/>
</dbReference>
<dbReference type="Proteomes" id="UP000002508">
    <property type="component" value="Chromosome"/>
</dbReference>
<evidence type="ECO:0000313" key="9">
    <source>
        <dbReference type="Proteomes" id="UP000002508"/>
    </source>
</evidence>
<keyword evidence="3 6" id="KW-0812">Transmembrane</keyword>
<feature type="transmembrane region" description="Helical" evidence="7">
    <location>
        <begin position="140"/>
        <end position="158"/>
    </location>
</feature>
<dbReference type="OrthoDB" id="9798540at2"/>
<feature type="transmembrane region" description="Helical" evidence="7">
    <location>
        <begin position="18"/>
        <end position="37"/>
    </location>
</feature>
<comment type="similarity">
    <text evidence="2 6">Belongs to the ABC-3 integral membrane protein family.</text>
</comment>
<organism evidence="8 9">
    <name type="scientific">Chloroflexus aggregans (strain MD-66 / DSM 9485)</name>
    <dbReference type="NCBI Taxonomy" id="326427"/>
    <lineage>
        <taxon>Bacteria</taxon>
        <taxon>Bacillati</taxon>
        <taxon>Chloroflexota</taxon>
        <taxon>Chloroflexia</taxon>
        <taxon>Chloroflexales</taxon>
        <taxon>Chloroflexineae</taxon>
        <taxon>Chloroflexaceae</taxon>
        <taxon>Chloroflexus</taxon>
    </lineage>
</organism>
<name>B8GBW6_CHLAD</name>
<evidence type="ECO:0000256" key="5">
    <source>
        <dbReference type="ARBA" id="ARBA00023136"/>
    </source>
</evidence>
<reference evidence="8" key="1">
    <citation type="submission" date="2008-12" db="EMBL/GenBank/DDBJ databases">
        <title>Complete sequence of Chloroflexus aggregans DSM 9485.</title>
        <authorList>
            <consortium name="US DOE Joint Genome Institute"/>
            <person name="Lucas S."/>
            <person name="Copeland A."/>
            <person name="Lapidus A."/>
            <person name="Glavina del Rio T."/>
            <person name="Dalin E."/>
            <person name="Tice H."/>
            <person name="Pitluck S."/>
            <person name="Foster B."/>
            <person name="Larimer F."/>
            <person name="Land M."/>
            <person name="Hauser L."/>
            <person name="Kyrpides N."/>
            <person name="Mikhailova N."/>
            <person name="Bryant D."/>
            <person name="Richardson P."/>
        </authorList>
    </citation>
    <scope>NUCLEOTIDE SEQUENCE</scope>
    <source>
        <strain evidence="8">DSM 9485</strain>
    </source>
</reference>
<keyword evidence="6" id="KW-0813">Transport</keyword>
<feature type="transmembrane region" description="Helical" evidence="7">
    <location>
        <begin position="178"/>
        <end position="196"/>
    </location>
</feature>
<dbReference type="SUPFAM" id="SSF81345">
    <property type="entry name" value="ABC transporter involved in vitamin B12 uptake, BtuC"/>
    <property type="match status" value="1"/>
</dbReference>
<evidence type="ECO:0000313" key="8">
    <source>
        <dbReference type="EMBL" id="ACL24933.1"/>
    </source>
</evidence>
<dbReference type="GO" id="GO:0071281">
    <property type="term" value="P:cellular response to iron ion"/>
    <property type="evidence" value="ECO:0007669"/>
    <property type="project" value="UniProtKB-ARBA"/>
</dbReference>
<gene>
    <name evidence="8" type="ordered locus">Cagg_2045</name>
</gene>
<dbReference type="GO" id="GO:0043190">
    <property type="term" value="C:ATP-binding cassette (ABC) transporter complex"/>
    <property type="evidence" value="ECO:0007669"/>
    <property type="project" value="InterPro"/>
</dbReference>
<evidence type="ECO:0000256" key="7">
    <source>
        <dbReference type="SAM" id="Phobius"/>
    </source>
</evidence>
<keyword evidence="5 7" id="KW-0472">Membrane</keyword>
<accession>B8GBW6</accession>
<dbReference type="PANTHER" id="PTHR30477">
    <property type="entry name" value="ABC-TRANSPORTER METAL-BINDING PROTEIN"/>
    <property type="match status" value="1"/>
</dbReference>
<evidence type="ECO:0000256" key="2">
    <source>
        <dbReference type="ARBA" id="ARBA00008034"/>
    </source>
</evidence>
<dbReference type="GO" id="GO:0055085">
    <property type="term" value="P:transmembrane transport"/>
    <property type="evidence" value="ECO:0007669"/>
    <property type="project" value="InterPro"/>
</dbReference>
<dbReference type="PANTHER" id="PTHR30477:SF13">
    <property type="entry name" value="IRON TRANSPORT SYSTEM MEMBRANE PROTEIN HI_0360-RELATED"/>
    <property type="match status" value="1"/>
</dbReference>
<dbReference type="eggNOG" id="COG1108">
    <property type="taxonomic scope" value="Bacteria"/>
</dbReference>
<dbReference type="HOGENOM" id="CLU_028808_4_0_0"/>
<evidence type="ECO:0000256" key="3">
    <source>
        <dbReference type="ARBA" id="ARBA00022692"/>
    </source>
</evidence>
<comment type="subcellular location">
    <subcellularLocation>
        <location evidence="6">Cell membrane</location>
        <topology evidence="6">Multi-pass membrane protein</topology>
    </subcellularLocation>
    <subcellularLocation>
        <location evidence="1">Membrane</location>
        <topology evidence="1">Multi-pass membrane protein</topology>
    </subcellularLocation>
</comment>
<dbReference type="Gene3D" id="1.10.3470.10">
    <property type="entry name" value="ABC transporter involved in vitamin B12 uptake, BtuC"/>
    <property type="match status" value="1"/>
</dbReference>
<dbReference type="EMBL" id="CP001337">
    <property type="protein sequence ID" value="ACL24933.1"/>
    <property type="molecule type" value="Genomic_DNA"/>
</dbReference>